<dbReference type="RefSeq" id="WP_134835059.1">
    <property type="nucleotide sequence ID" value="NZ_SATR01000009.1"/>
</dbReference>
<dbReference type="OrthoDB" id="5296002at2"/>
<organism evidence="1 2">
    <name type="scientific">Vibrio ouci</name>
    <dbReference type="NCBI Taxonomy" id="2499078"/>
    <lineage>
        <taxon>Bacteria</taxon>
        <taxon>Pseudomonadati</taxon>
        <taxon>Pseudomonadota</taxon>
        <taxon>Gammaproteobacteria</taxon>
        <taxon>Vibrionales</taxon>
        <taxon>Vibrionaceae</taxon>
        <taxon>Vibrio</taxon>
    </lineage>
</organism>
<dbReference type="SUPFAM" id="SSF53067">
    <property type="entry name" value="Actin-like ATPase domain"/>
    <property type="match status" value="1"/>
</dbReference>
<comment type="caution">
    <text evidence="1">The sequence shown here is derived from an EMBL/GenBank/DDBJ whole genome shotgun (WGS) entry which is preliminary data.</text>
</comment>
<reference evidence="1 2" key="1">
    <citation type="submission" date="2019-01" db="EMBL/GenBank/DDBJ databases">
        <title>Vibrio BEI176 sp. nov, a marine bacterium isolated from China: eastern marignal seas.</title>
        <authorList>
            <person name="Li B."/>
        </authorList>
    </citation>
    <scope>NUCLEOTIDE SEQUENCE [LARGE SCALE GENOMIC DNA]</scope>
    <source>
        <strain evidence="1 2">BEI176</strain>
    </source>
</reference>
<dbReference type="PIRSF" id="PIRSF028153">
    <property type="entry name" value="MSHA_biogenesis_protein_MshI"/>
    <property type="match status" value="1"/>
</dbReference>
<name>A0A4Y8WIQ4_9VIBR</name>
<dbReference type="InterPro" id="IPR043129">
    <property type="entry name" value="ATPase_NBD"/>
</dbReference>
<sequence>MNIQSLIGKFKNSKQTAARIGVVVQPSALFFSSEVGSDLPQQVPFDNIPWQEALVKVLRDKNISDVTLDVVLHSNLYQTYQIEKPNVPDEEISSALPFLLKEIISERITEIVADSAPLPLSTKRQVYVVSRALIVGLYESLMKLDIELHQVLVEDEIWGYTANDKSNFLLLQRSKKGQFRVSAFVEKQCAFQRTIRGVTPPLTGVASSVLQLDGIALELQRSIDYLSSQLRGASLHQMQVCCDEEEQQEIVLALSDRLNVKVAALSDSEQESGRVLAAMLSDLHHSEVNLFPADLKPKKDHLTLKNVATGWGAVAALLLLSASYFQFQKSQLEQELQLFRAQESEFKQQVTSLAERLDKHKPTAAKVAAVARLKLEIEAKRTSLDAVGEFDDSQQQGYSGVMRSLSELGRDDISLSSIFIDATTLDLKGLAREAKSIPNWVNQFKSEINLVGRSFEKLKIGRNEHDIITFELKTKQEKK</sequence>
<dbReference type="AlphaFoldDB" id="A0A4Y8WIQ4"/>
<accession>A0A4Y8WIQ4</accession>
<keyword evidence="2" id="KW-1185">Reference proteome</keyword>
<evidence type="ECO:0000313" key="1">
    <source>
        <dbReference type="EMBL" id="TFH92131.1"/>
    </source>
</evidence>
<dbReference type="InterPro" id="IPR016871">
    <property type="entry name" value="MSHA_biogenesis_MshI"/>
</dbReference>
<protein>
    <submittedName>
        <fullName evidence="1">MSHA biogenesis protein MshI</fullName>
    </submittedName>
</protein>
<dbReference type="Proteomes" id="UP000297753">
    <property type="component" value="Unassembled WGS sequence"/>
</dbReference>
<proteinExistence type="predicted"/>
<evidence type="ECO:0000313" key="2">
    <source>
        <dbReference type="Proteomes" id="UP000297753"/>
    </source>
</evidence>
<gene>
    <name evidence="1" type="ORF">ELS82_08165</name>
</gene>
<dbReference type="EMBL" id="SATR01000009">
    <property type="protein sequence ID" value="TFH92131.1"/>
    <property type="molecule type" value="Genomic_DNA"/>
</dbReference>